<dbReference type="AlphaFoldDB" id="A0A453DGF1"/>
<reference evidence="2" key="4">
    <citation type="submission" date="2019-03" db="UniProtKB">
        <authorList>
            <consortium name="EnsemblPlants"/>
        </authorList>
    </citation>
    <scope>IDENTIFICATION</scope>
</reference>
<feature type="compositionally biased region" description="Basic and acidic residues" evidence="1">
    <location>
        <begin position="11"/>
        <end position="23"/>
    </location>
</feature>
<evidence type="ECO:0000256" key="1">
    <source>
        <dbReference type="SAM" id="MobiDB-lite"/>
    </source>
</evidence>
<dbReference type="Gramene" id="AET2Gv21234100.5">
    <property type="protein sequence ID" value="AET2Gv21234100.5"/>
    <property type="gene ID" value="AET2Gv21234100"/>
</dbReference>
<reference evidence="2" key="5">
    <citation type="journal article" date="2021" name="G3 (Bethesda)">
        <title>Aegilops tauschii genome assembly Aet v5.0 features greater sequence contiguity and improved annotation.</title>
        <authorList>
            <person name="Wang L."/>
            <person name="Zhu T."/>
            <person name="Rodriguez J.C."/>
            <person name="Deal K.R."/>
            <person name="Dubcovsky J."/>
            <person name="McGuire P.E."/>
            <person name="Lux T."/>
            <person name="Spannagl M."/>
            <person name="Mayer K.F.X."/>
            <person name="Baldrich P."/>
            <person name="Meyers B.C."/>
            <person name="Huo N."/>
            <person name="Gu Y.Q."/>
            <person name="Zhou H."/>
            <person name="Devos K.M."/>
            <person name="Bennetzen J.L."/>
            <person name="Unver T."/>
            <person name="Budak H."/>
            <person name="Gulick P.J."/>
            <person name="Galiba G."/>
            <person name="Kalapos B."/>
            <person name="Nelson D.R."/>
            <person name="Li P."/>
            <person name="You F.M."/>
            <person name="Luo M.C."/>
            <person name="Dvorak J."/>
        </authorList>
    </citation>
    <scope>NUCLEOTIDE SEQUENCE [LARGE SCALE GENOMIC DNA]</scope>
    <source>
        <strain evidence="2">cv. AL8/78</strain>
    </source>
</reference>
<organism evidence="2 3">
    <name type="scientific">Aegilops tauschii subsp. strangulata</name>
    <name type="common">Goatgrass</name>
    <dbReference type="NCBI Taxonomy" id="200361"/>
    <lineage>
        <taxon>Eukaryota</taxon>
        <taxon>Viridiplantae</taxon>
        <taxon>Streptophyta</taxon>
        <taxon>Embryophyta</taxon>
        <taxon>Tracheophyta</taxon>
        <taxon>Spermatophyta</taxon>
        <taxon>Magnoliopsida</taxon>
        <taxon>Liliopsida</taxon>
        <taxon>Poales</taxon>
        <taxon>Poaceae</taxon>
        <taxon>BOP clade</taxon>
        <taxon>Pooideae</taxon>
        <taxon>Triticodae</taxon>
        <taxon>Triticeae</taxon>
        <taxon>Triticinae</taxon>
        <taxon>Aegilops</taxon>
    </lineage>
</organism>
<keyword evidence="3" id="KW-1185">Reference proteome</keyword>
<reference evidence="2" key="3">
    <citation type="journal article" date="2017" name="Nature">
        <title>Genome sequence of the progenitor of the wheat D genome Aegilops tauschii.</title>
        <authorList>
            <person name="Luo M.C."/>
            <person name="Gu Y.Q."/>
            <person name="Puiu D."/>
            <person name="Wang H."/>
            <person name="Twardziok S.O."/>
            <person name="Deal K.R."/>
            <person name="Huo N."/>
            <person name="Zhu T."/>
            <person name="Wang L."/>
            <person name="Wang Y."/>
            <person name="McGuire P.E."/>
            <person name="Liu S."/>
            <person name="Long H."/>
            <person name="Ramasamy R.K."/>
            <person name="Rodriguez J.C."/>
            <person name="Van S.L."/>
            <person name="Yuan L."/>
            <person name="Wang Z."/>
            <person name="Xia Z."/>
            <person name="Xiao L."/>
            <person name="Anderson O.D."/>
            <person name="Ouyang S."/>
            <person name="Liang Y."/>
            <person name="Zimin A.V."/>
            <person name="Pertea G."/>
            <person name="Qi P."/>
            <person name="Bennetzen J.L."/>
            <person name="Dai X."/>
            <person name="Dawson M.W."/>
            <person name="Muller H.G."/>
            <person name="Kugler K."/>
            <person name="Rivarola-Duarte L."/>
            <person name="Spannagl M."/>
            <person name="Mayer K.F.X."/>
            <person name="Lu F.H."/>
            <person name="Bevan M.W."/>
            <person name="Leroy P."/>
            <person name="Li P."/>
            <person name="You F.M."/>
            <person name="Sun Q."/>
            <person name="Liu Z."/>
            <person name="Lyons E."/>
            <person name="Wicker T."/>
            <person name="Salzberg S.L."/>
            <person name="Devos K.M."/>
            <person name="Dvorak J."/>
        </authorList>
    </citation>
    <scope>NUCLEOTIDE SEQUENCE [LARGE SCALE GENOMIC DNA]</scope>
    <source>
        <strain evidence="2">cv. AL8/78</strain>
    </source>
</reference>
<reference evidence="3" key="1">
    <citation type="journal article" date="2014" name="Science">
        <title>Ancient hybridizations among the ancestral genomes of bread wheat.</title>
        <authorList>
            <consortium name="International Wheat Genome Sequencing Consortium,"/>
            <person name="Marcussen T."/>
            <person name="Sandve S.R."/>
            <person name="Heier L."/>
            <person name="Spannagl M."/>
            <person name="Pfeifer M."/>
            <person name="Jakobsen K.S."/>
            <person name="Wulff B.B."/>
            <person name="Steuernagel B."/>
            <person name="Mayer K.F."/>
            <person name="Olsen O.A."/>
        </authorList>
    </citation>
    <scope>NUCLEOTIDE SEQUENCE [LARGE SCALE GENOMIC DNA]</scope>
    <source>
        <strain evidence="3">cv. AL8/78</strain>
    </source>
</reference>
<accession>A0A453DGF1</accession>
<evidence type="ECO:0000313" key="2">
    <source>
        <dbReference type="EnsemblPlants" id="AET2Gv21234100.5"/>
    </source>
</evidence>
<dbReference type="EnsemblPlants" id="AET2Gv21234100.5">
    <property type="protein sequence ID" value="AET2Gv21234100.5"/>
    <property type="gene ID" value="AET2Gv21234100"/>
</dbReference>
<proteinExistence type="predicted"/>
<dbReference type="Proteomes" id="UP000015105">
    <property type="component" value="Chromosome 2D"/>
</dbReference>
<protein>
    <submittedName>
        <fullName evidence="2">Uncharacterized protein</fullName>
    </submittedName>
</protein>
<evidence type="ECO:0000313" key="3">
    <source>
        <dbReference type="Proteomes" id="UP000015105"/>
    </source>
</evidence>
<sequence length="68" mass="7469">MGVAASLCSLADKKHGARDDGPSDLHGNSGEGMEREDQGPHQQLLWQVSTCSDSWTVRRERTQFVIVS</sequence>
<name>A0A453DGF1_AEGTS</name>
<feature type="region of interest" description="Disordered" evidence="1">
    <location>
        <begin position="1"/>
        <end position="42"/>
    </location>
</feature>
<reference evidence="3" key="2">
    <citation type="journal article" date="2017" name="Nat. Plants">
        <title>The Aegilops tauschii genome reveals multiple impacts of transposons.</title>
        <authorList>
            <person name="Zhao G."/>
            <person name="Zou C."/>
            <person name="Li K."/>
            <person name="Wang K."/>
            <person name="Li T."/>
            <person name="Gao L."/>
            <person name="Zhang X."/>
            <person name="Wang H."/>
            <person name="Yang Z."/>
            <person name="Liu X."/>
            <person name="Jiang W."/>
            <person name="Mao L."/>
            <person name="Kong X."/>
            <person name="Jiao Y."/>
            <person name="Jia J."/>
        </authorList>
    </citation>
    <scope>NUCLEOTIDE SEQUENCE [LARGE SCALE GENOMIC DNA]</scope>
    <source>
        <strain evidence="3">cv. AL8/78</strain>
    </source>
</reference>